<accession>A0A7C4NKG3</accession>
<dbReference type="InterPro" id="IPR051201">
    <property type="entry name" value="Chloro_Bact_Ser_Proteases"/>
</dbReference>
<dbReference type="PRINTS" id="PR00834">
    <property type="entry name" value="PROTEASES2C"/>
</dbReference>
<dbReference type="InterPro" id="IPR001940">
    <property type="entry name" value="Peptidase_S1C"/>
</dbReference>
<dbReference type="Gene3D" id="2.30.42.10">
    <property type="match status" value="1"/>
</dbReference>
<keyword evidence="2" id="KW-0378">Hydrolase</keyword>
<protein>
    <recommendedName>
        <fullName evidence="3">PDZ domain-containing protein</fullName>
    </recommendedName>
</protein>
<keyword evidence="1" id="KW-0645">Protease</keyword>
<dbReference type="SUPFAM" id="SSF50494">
    <property type="entry name" value="Trypsin-like serine proteases"/>
    <property type="match status" value="1"/>
</dbReference>
<gene>
    <name evidence="5" type="ORF">ENU08_01840</name>
    <name evidence="4" type="ORF">ENU41_03000</name>
</gene>
<comment type="caution">
    <text evidence="5">The sequence shown here is derived from an EMBL/GenBank/DDBJ whole genome shotgun (WGS) entry which is preliminary data.</text>
</comment>
<organism evidence="5">
    <name type="scientific">Ignisphaera aggregans</name>
    <dbReference type="NCBI Taxonomy" id="334771"/>
    <lineage>
        <taxon>Archaea</taxon>
        <taxon>Thermoproteota</taxon>
        <taxon>Thermoprotei</taxon>
        <taxon>Desulfurococcales</taxon>
        <taxon>Desulfurococcaceae</taxon>
        <taxon>Ignisphaera</taxon>
    </lineage>
</organism>
<proteinExistence type="predicted"/>
<evidence type="ECO:0000256" key="2">
    <source>
        <dbReference type="ARBA" id="ARBA00022801"/>
    </source>
</evidence>
<evidence type="ECO:0000259" key="3">
    <source>
        <dbReference type="Pfam" id="PF00595"/>
    </source>
</evidence>
<sequence length="310" mass="33787">MTRELKLDPSLIALTLNSWLTSLITKISESLTLINISLGDSACDDPYGLVKTATGFAIDKNIVVTVAHIEPSKYVCLADVSGQRFKGKVLSIDNRWDLAFIESEKNLNPLRISFDQPPIGSLVIVGGMPYGLLRPFFTAGIVSGYKVNSIIDGKSLEGLMMLSAPTTPGMSGGPVVGVNEEVVGMVVASAMNVNEFALAVPIKRVRFSYNILRKTGKITHLSLGIRVVEGMSRGIKGVTVSSIINTRLHEVCGIDVGDTITSIDGYTIEGLEDLWDRLDEAVLNSSQFIELRFFDYSEKMFKECSYPIIV</sequence>
<dbReference type="PANTHER" id="PTHR43343:SF3">
    <property type="entry name" value="PROTEASE DO-LIKE 8, CHLOROPLASTIC"/>
    <property type="match status" value="1"/>
</dbReference>
<dbReference type="Gene3D" id="2.40.10.120">
    <property type="match status" value="1"/>
</dbReference>
<dbReference type="EMBL" id="DTCK01000016">
    <property type="protein sequence ID" value="HGQ35628.1"/>
    <property type="molecule type" value="Genomic_DNA"/>
</dbReference>
<dbReference type="InterPro" id="IPR009003">
    <property type="entry name" value="Peptidase_S1_PA"/>
</dbReference>
<dbReference type="SUPFAM" id="SSF50156">
    <property type="entry name" value="PDZ domain-like"/>
    <property type="match status" value="1"/>
</dbReference>
<dbReference type="Pfam" id="PF13365">
    <property type="entry name" value="Trypsin_2"/>
    <property type="match status" value="1"/>
</dbReference>
<evidence type="ECO:0000313" key="5">
    <source>
        <dbReference type="EMBL" id="HGQ63969.1"/>
    </source>
</evidence>
<dbReference type="EMBL" id="DTBD01000012">
    <property type="protein sequence ID" value="HGQ63969.1"/>
    <property type="molecule type" value="Genomic_DNA"/>
</dbReference>
<dbReference type="Pfam" id="PF00595">
    <property type="entry name" value="PDZ"/>
    <property type="match status" value="1"/>
</dbReference>
<feature type="domain" description="PDZ" evidence="3">
    <location>
        <begin position="219"/>
        <end position="272"/>
    </location>
</feature>
<dbReference type="GO" id="GO:0004252">
    <property type="term" value="F:serine-type endopeptidase activity"/>
    <property type="evidence" value="ECO:0007669"/>
    <property type="project" value="InterPro"/>
</dbReference>
<evidence type="ECO:0000313" key="4">
    <source>
        <dbReference type="EMBL" id="HGQ35628.1"/>
    </source>
</evidence>
<dbReference type="GO" id="GO:0006508">
    <property type="term" value="P:proteolysis"/>
    <property type="evidence" value="ECO:0007669"/>
    <property type="project" value="UniProtKB-KW"/>
</dbReference>
<dbReference type="InterPro" id="IPR036034">
    <property type="entry name" value="PDZ_sf"/>
</dbReference>
<evidence type="ECO:0000256" key="1">
    <source>
        <dbReference type="ARBA" id="ARBA00022670"/>
    </source>
</evidence>
<dbReference type="InterPro" id="IPR001478">
    <property type="entry name" value="PDZ"/>
</dbReference>
<dbReference type="PANTHER" id="PTHR43343">
    <property type="entry name" value="PEPTIDASE S12"/>
    <property type="match status" value="1"/>
</dbReference>
<dbReference type="AlphaFoldDB" id="A0A7C4NKG3"/>
<reference evidence="5" key="1">
    <citation type="journal article" date="2020" name="mSystems">
        <title>Genome- and Community-Level Interaction Insights into Carbon Utilization and Element Cycling Functions of Hydrothermarchaeota in Hydrothermal Sediment.</title>
        <authorList>
            <person name="Zhou Z."/>
            <person name="Liu Y."/>
            <person name="Xu W."/>
            <person name="Pan J."/>
            <person name="Luo Z.H."/>
            <person name="Li M."/>
        </authorList>
    </citation>
    <scope>NUCLEOTIDE SEQUENCE [LARGE SCALE GENOMIC DNA]</scope>
    <source>
        <strain evidence="5">SpSt-637</strain>
        <strain evidence="4">SpSt-667</strain>
    </source>
</reference>
<name>A0A7C4NKG3_9CREN</name>